<evidence type="ECO:0000256" key="5">
    <source>
        <dbReference type="ARBA" id="ARBA00023136"/>
    </source>
</evidence>
<dbReference type="PANTHER" id="PTHR30250">
    <property type="entry name" value="PST FAMILY PREDICTED COLANIC ACID TRANSPORTER"/>
    <property type="match status" value="1"/>
</dbReference>
<dbReference type="InterPro" id="IPR002797">
    <property type="entry name" value="Polysacc_synth"/>
</dbReference>
<feature type="transmembrane region" description="Helical" evidence="6">
    <location>
        <begin position="210"/>
        <end position="231"/>
    </location>
</feature>
<keyword evidence="4 6" id="KW-1133">Transmembrane helix</keyword>
<dbReference type="Pfam" id="PF01943">
    <property type="entry name" value="Polysacc_synt"/>
    <property type="match status" value="1"/>
</dbReference>
<dbReference type="PANTHER" id="PTHR30250:SF11">
    <property type="entry name" value="O-ANTIGEN TRANSPORTER-RELATED"/>
    <property type="match status" value="1"/>
</dbReference>
<protein>
    <submittedName>
        <fullName evidence="7">Flippase</fullName>
    </submittedName>
</protein>
<keyword evidence="3 6" id="KW-0812">Transmembrane</keyword>
<accession>A0A5C4S362</accession>
<feature type="transmembrane region" description="Helical" evidence="6">
    <location>
        <begin position="421"/>
        <end position="440"/>
    </location>
</feature>
<dbReference type="Proteomes" id="UP000309544">
    <property type="component" value="Unassembled WGS sequence"/>
</dbReference>
<organism evidence="7 8">
    <name type="scientific">Prosthecochloris vibrioformis</name>
    <name type="common">Chlorobium vibrioforme</name>
    <dbReference type="NCBI Taxonomy" id="1098"/>
    <lineage>
        <taxon>Bacteria</taxon>
        <taxon>Pseudomonadati</taxon>
        <taxon>Chlorobiota</taxon>
        <taxon>Chlorobiia</taxon>
        <taxon>Chlorobiales</taxon>
        <taxon>Chlorobiaceae</taxon>
        <taxon>Prosthecochloris</taxon>
    </lineage>
</organism>
<dbReference type="GO" id="GO:0005886">
    <property type="term" value="C:plasma membrane"/>
    <property type="evidence" value="ECO:0007669"/>
    <property type="project" value="UniProtKB-SubCell"/>
</dbReference>
<evidence type="ECO:0000256" key="1">
    <source>
        <dbReference type="ARBA" id="ARBA00004651"/>
    </source>
</evidence>
<feature type="transmembrane region" description="Helical" evidence="6">
    <location>
        <begin position="187"/>
        <end position="204"/>
    </location>
</feature>
<feature type="transmembrane region" description="Helical" evidence="6">
    <location>
        <begin position="461"/>
        <end position="481"/>
    </location>
</feature>
<evidence type="ECO:0000256" key="6">
    <source>
        <dbReference type="SAM" id="Phobius"/>
    </source>
</evidence>
<feature type="transmembrane region" description="Helical" evidence="6">
    <location>
        <begin position="487"/>
        <end position="506"/>
    </location>
</feature>
<evidence type="ECO:0000313" key="7">
    <source>
        <dbReference type="EMBL" id="TNJ37775.1"/>
    </source>
</evidence>
<name>A0A5C4S362_PROVB</name>
<feature type="transmembrane region" description="Helical" evidence="6">
    <location>
        <begin position="360"/>
        <end position="383"/>
    </location>
</feature>
<comment type="subcellular location">
    <subcellularLocation>
        <location evidence="1">Cell membrane</location>
        <topology evidence="1">Multi-pass membrane protein</topology>
    </subcellularLocation>
</comment>
<dbReference type="InterPro" id="IPR050833">
    <property type="entry name" value="Poly_Biosynth_Transport"/>
</dbReference>
<feature type="transmembrane region" description="Helical" evidence="6">
    <location>
        <begin position="395"/>
        <end position="415"/>
    </location>
</feature>
<keyword evidence="2" id="KW-1003">Cell membrane</keyword>
<sequence>MVHAALSPTAHLFSRFDHPLQADGSDTSQEVGLMAFIGQAAFSFAGFFSGQLMRFLLNLVIARMLGPDALGMYALALAFLQVTEIVAVMGLDAAMLRYVGKARGIAERPAVLIASGLKGGMLFSLGLAALLYSASEPLGRMFGGDELLGVVIAAYALALPFTVMISLGGHAMQAVGHVEEKVLTGQVLFPLCLVVVTVLFGLSGNPAGALLFPMPLAAVTISVWTAVRVVRITGVGPRAVIAASFHRGMYRYAVPLMFVGFLGMLGHWLDIILLGAFCTAADVGSYQPAVRSAGLLRSFLLAFSGVAAPMFATLYSQNKGAEVAALYGGTTRLLVAAVLPAWALLSVMPKEVMTLFGAPFVASAPLLVMLAAGVLVQAVSGLGDTMLQMSGHARFVALNSAGALLCQMVLGLLLIPQYGVAGAAAGVVGAYVLAAVLRSIELKRVIGTAGLTQQLWKPVAALLPSVLLVIALHPFVAGFGAVGGLGVGAVVLCSCYALILALTGFFRDATAGGLAQQFFMSKNA</sequence>
<reference evidence="7 8" key="1">
    <citation type="submission" date="2019-05" db="EMBL/GenBank/DDBJ databases">
        <title>Draft Whole-Genome sequence of the green sulfur bacterium Prosthecochloris vibrioformis DSM 260.</title>
        <authorList>
            <person name="Meyer T.E."/>
            <person name="Kyndt J.A."/>
        </authorList>
    </citation>
    <scope>NUCLEOTIDE SEQUENCE [LARGE SCALE GENOMIC DNA]</scope>
    <source>
        <strain evidence="7 8">DSM 260</strain>
    </source>
</reference>
<feature type="transmembrane region" description="Helical" evidence="6">
    <location>
        <begin position="252"/>
        <end position="274"/>
    </location>
</feature>
<evidence type="ECO:0000256" key="3">
    <source>
        <dbReference type="ARBA" id="ARBA00022692"/>
    </source>
</evidence>
<feature type="transmembrane region" description="Helical" evidence="6">
    <location>
        <begin position="111"/>
        <end position="135"/>
    </location>
</feature>
<evidence type="ECO:0000256" key="4">
    <source>
        <dbReference type="ARBA" id="ARBA00022989"/>
    </source>
</evidence>
<evidence type="ECO:0000313" key="8">
    <source>
        <dbReference type="Proteomes" id="UP000309544"/>
    </source>
</evidence>
<gene>
    <name evidence="7" type="ORF">FGF68_00955</name>
</gene>
<feature type="transmembrane region" description="Helical" evidence="6">
    <location>
        <begin position="324"/>
        <end position="348"/>
    </location>
</feature>
<proteinExistence type="predicted"/>
<dbReference type="RefSeq" id="WP_139626049.1">
    <property type="nucleotide sequence ID" value="NZ_VDCI01000001.1"/>
</dbReference>
<keyword evidence="8" id="KW-1185">Reference proteome</keyword>
<keyword evidence="5 6" id="KW-0472">Membrane</keyword>
<feature type="transmembrane region" description="Helical" evidence="6">
    <location>
        <begin position="31"/>
        <end position="50"/>
    </location>
</feature>
<comment type="caution">
    <text evidence="7">The sequence shown here is derived from an EMBL/GenBank/DDBJ whole genome shotgun (WGS) entry which is preliminary data.</text>
</comment>
<feature type="transmembrane region" description="Helical" evidence="6">
    <location>
        <begin position="294"/>
        <end position="312"/>
    </location>
</feature>
<dbReference type="AlphaFoldDB" id="A0A5C4S362"/>
<dbReference type="EMBL" id="VDCI01000001">
    <property type="protein sequence ID" value="TNJ37775.1"/>
    <property type="molecule type" value="Genomic_DNA"/>
</dbReference>
<evidence type="ECO:0000256" key="2">
    <source>
        <dbReference type="ARBA" id="ARBA00022475"/>
    </source>
</evidence>
<feature type="transmembrane region" description="Helical" evidence="6">
    <location>
        <begin position="147"/>
        <end position="167"/>
    </location>
</feature>
<feature type="transmembrane region" description="Helical" evidence="6">
    <location>
        <begin position="70"/>
        <end position="91"/>
    </location>
</feature>